<dbReference type="InterPro" id="IPR029044">
    <property type="entry name" value="Nucleotide-diphossugar_trans"/>
</dbReference>
<gene>
    <name evidence="4" type="ORF">BACPEC_01401</name>
</gene>
<dbReference type="EMBL" id="ABVQ01000036">
    <property type="protein sequence ID" value="EEC56915.1"/>
    <property type="molecule type" value="Genomic_DNA"/>
</dbReference>
<dbReference type="Pfam" id="PF01128">
    <property type="entry name" value="IspD"/>
    <property type="match status" value="1"/>
</dbReference>
<evidence type="ECO:0000313" key="5">
    <source>
        <dbReference type="Proteomes" id="UP000003136"/>
    </source>
</evidence>
<keyword evidence="1" id="KW-0808">Transferase</keyword>
<name>B7ATD1_9FIRM</name>
<dbReference type="SUPFAM" id="SSF53448">
    <property type="entry name" value="Nucleotide-diphospho-sugar transferases"/>
    <property type="match status" value="1"/>
</dbReference>
<evidence type="ECO:0000256" key="3">
    <source>
        <dbReference type="ARBA" id="ARBA00023229"/>
    </source>
</evidence>
<proteinExistence type="predicted"/>
<keyword evidence="5" id="KW-1185">Reference proteome</keyword>
<dbReference type="GO" id="GO:0050518">
    <property type="term" value="F:2-C-methyl-D-erythritol 4-phosphate cytidylyltransferase activity"/>
    <property type="evidence" value="ECO:0007669"/>
    <property type="project" value="TreeGrafter"/>
</dbReference>
<reference evidence="4 5" key="1">
    <citation type="submission" date="2008-11" db="EMBL/GenBank/DDBJ databases">
        <title>Draft genome sequence of Bacteroides pectinophilus (ATCC 43243).</title>
        <authorList>
            <person name="Sudarsanam P."/>
            <person name="Ley R."/>
            <person name="Guruge J."/>
            <person name="Turnbaugh P.J."/>
            <person name="Mahowald M."/>
            <person name="Liep D."/>
            <person name="Gordon J."/>
        </authorList>
    </citation>
    <scope>NUCLEOTIDE SEQUENCE [LARGE SCALE GENOMIC DNA]</scope>
    <source>
        <strain evidence="4 5">ATCC 43243</strain>
    </source>
</reference>
<dbReference type="GO" id="GO:0008299">
    <property type="term" value="P:isoprenoid biosynthetic process"/>
    <property type="evidence" value="ECO:0007669"/>
    <property type="project" value="UniProtKB-KW"/>
</dbReference>
<evidence type="ECO:0008006" key="6">
    <source>
        <dbReference type="Google" id="ProtNLM"/>
    </source>
</evidence>
<sequence>MNIALILSGGRGLRLGADIPKQYIEAGGRTIISYCIETIAESSYIDAVQIVADDMWHDRIRKDIDYYDDSHKFRGFTEPGQTRQLSIFNGLESIRKYADDSDVVFIHDAARPCLSGELIESCVSRLTGGNNNEAAEYDGVLPVLPMKDTIYMSNDGMHVDSLLDRSTLFAGQAPELFRLGRYYEANKALLPDRIYSINGSTEPAVIAGMNIAVIPGDENNYKITTNADLERFITAINAGKNGD</sequence>
<dbReference type="AlphaFoldDB" id="B7ATD1"/>
<dbReference type="Proteomes" id="UP000003136">
    <property type="component" value="Unassembled WGS sequence"/>
</dbReference>
<dbReference type="InterPro" id="IPR034683">
    <property type="entry name" value="IspD/TarI"/>
</dbReference>
<protein>
    <recommendedName>
        <fullName evidence="6">2-C-methyl-D-erythritol 4-phosphate cytidylyltransferase</fullName>
    </recommendedName>
</protein>
<organism evidence="4 5">
    <name type="scientific">[Bacteroides] pectinophilus ATCC 43243</name>
    <dbReference type="NCBI Taxonomy" id="483218"/>
    <lineage>
        <taxon>Bacteria</taxon>
        <taxon>Bacillati</taxon>
        <taxon>Bacillota</taxon>
        <taxon>Clostridia</taxon>
        <taxon>Eubacteriales</taxon>
    </lineage>
</organism>
<accession>B7ATD1</accession>
<dbReference type="STRING" id="483218.BACPEC_01401"/>
<dbReference type="PANTHER" id="PTHR32125">
    <property type="entry name" value="2-C-METHYL-D-ERYTHRITOL 4-PHOSPHATE CYTIDYLYLTRANSFERASE, CHLOROPLASTIC"/>
    <property type="match status" value="1"/>
</dbReference>
<dbReference type="InterPro" id="IPR050088">
    <property type="entry name" value="IspD/TarI_cytidylyltransf_bact"/>
</dbReference>
<keyword evidence="2" id="KW-0548">Nucleotidyltransferase</keyword>
<evidence type="ECO:0000256" key="2">
    <source>
        <dbReference type="ARBA" id="ARBA00022695"/>
    </source>
</evidence>
<dbReference type="Gene3D" id="3.90.550.10">
    <property type="entry name" value="Spore Coat Polysaccharide Biosynthesis Protein SpsA, Chain A"/>
    <property type="match status" value="1"/>
</dbReference>
<comment type="caution">
    <text evidence="4">The sequence shown here is derived from an EMBL/GenBank/DDBJ whole genome shotgun (WGS) entry which is preliminary data.</text>
</comment>
<reference evidence="4 5" key="2">
    <citation type="submission" date="2008-11" db="EMBL/GenBank/DDBJ databases">
        <authorList>
            <person name="Fulton L."/>
            <person name="Clifton S."/>
            <person name="Fulton B."/>
            <person name="Xu J."/>
            <person name="Minx P."/>
            <person name="Pepin K.H."/>
            <person name="Johnson M."/>
            <person name="Bhonagiri V."/>
            <person name="Nash W.E."/>
            <person name="Mardis E.R."/>
            <person name="Wilson R.K."/>
        </authorList>
    </citation>
    <scope>NUCLEOTIDE SEQUENCE [LARGE SCALE GENOMIC DNA]</scope>
    <source>
        <strain evidence="4 5">ATCC 43243</strain>
    </source>
</reference>
<dbReference type="PANTHER" id="PTHR32125:SF4">
    <property type="entry name" value="2-C-METHYL-D-ERYTHRITOL 4-PHOSPHATE CYTIDYLYLTRANSFERASE, CHLOROPLASTIC"/>
    <property type="match status" value="1"/>
</dbReference>
<keyword evidence="3" id="KW-0414">Isoprene biosynthesis</keyword>
<dbReference type="HOGENOM" id="CLU_061281_2_3_9"/>
<dbReference type="CDD" id="cd02516">
    <property type="entry name" value="CDP-ME_synthetase"/>
    <property type="match status" value="1"/>
</dbReference>
<evidence type="ECO:0000256" key="1">
    <source>
        <dbReference type="ARBA" id="ARBA00022679"/>
    </source>
</evidence>
<evidence type="ECO:0000313" key="4">
    <source>
        <dbReference type="EMBL" id="EEC56915.1"/>
    </source>
</evidence>
<dbReference type="eggNOG" id="COG1211">
    <property type="taxonomic scope" value="Bacteria"/>
</dbReference>